<name>A0A7J8IMQ5_ROUAE</name>
<protein>
    <submittedName>
        <fullName evidence="1">Uncharacterized protein</fullName>
    </submittedName>
</protein>
<comment type="caution">
    <text evidence="1">The sequence shown here is derived from an EMBL/GenBank/DDBJ whole genome shotgun (WGS) entry which is preliminary data.</text>
</comment>
<dbReference type="EMBL" id="JACASE010000003">
    <property type="protein sequence ID" value="KAF6485628.1"/>
    <property type="molecule type" value="Genomic_DNA"/>
</dbReference>
<proteinExistence type="predicted"/>
<gene>
    <name evidence="1" type="ORF">HJG63_010764</name>
</gene>
<dbReference type="Proteomes" id="UP000593571">
    <property type="component" value="Unassembled WGS sequence"/>
</dbReference>
<organism evidence="1 2">
    <name type="scientific">Rousettus aegyptiacus</name>
    <name type="common">Egyptian fruit bat</name>
    <name type="synonym">Pteropus aegyptiacus</name>
    <dbReference type="NCBI Taxonomy" id="9407"/>
    <lineage>
        <taxon>Eukaryota</taxon>
        <taxon>Metazoa</taxon>
        <taxon>Chordata</taxon>
        <taxon>Craniata</taxon>
        <taxon>Vertebrata</taxon>
        <taxon>Euteleostomi</taxon>
        <taxon>Mammalia</taxon>
        <taxon>Eutheria</taxon>
        <taxon>Laurasiatheria</taxon>
        <taxon>Chiroptera</taxon>
        <taxon>Yinpterochiroptera</taxon>
        <taxon>Pteropodoidea</taxon>
        <taxon>Pteropodidae</taxon>
        <taxon>Rousettinae</taxon>
        <taxon>Rousettus</taxon>
    </lineage>
</organism>
<sequence length="145" mass="16963">MCSHRSSAFSLIPVQHNWLGTYGEHKRRVGLLPLSLGVPQRRRDKQLCRIVTFRSVFHTRLNFSSSYECKDHILMSLCHHRDIGGIRMSLHPLAPYVSMSHYTKMSYMLYQCLLTQKELQDRTRSTLHRCSIEVHHAPLLYSIVL</sequence>
<accession>A0A7J8IMQ5</accession>
<dbReference type="AlphaFoldDB" id="A0A7J8IMQ5"/>
<evidence type="ECO:0000313" key="2">
    <source>
        <dbReference type="Proteomes" id="UP000593571"/>
    </source>
</evidence>
<evidence type="ECO:0000313" key="1">
    <source>
        <dbReference type="EMBL" id="KAF6485628.1"/>
    </source>
</evidence>
<keyword evidence="2" id="KW-1185">Reference proteome</keyword>
<reference evidence="1 2" key="1">
    <citation type="journal article" date="2020" name="Nature">
        <title>Six reference-quality genomes reveal evolution of bat adaptations.</title>
        <authorList>
            <person name="Jebb D."/>
            <person name="Huang Z."/>
            <person name="Pippel M."/>
            <person name="Hughes G.M."/>
            <person name="Lavrichenko K."/>
            <person name="Devanna P."/>
            <person name="Winkler S."/>
            <person name="Jermiin L.S."/>
            <person name="Skirmuntt E.C."/>
            <person name="Katzourakis A."/>
            <person name="Burkitt-Gray L."/>
            <person name="Ray D.A."/>
            <person name="Sullivan K.A.M."/>
            <person name="Roscito J.G."/>
            <person name="Kirilenko B.M."/>
            <person name="Davalos L.M."/>
            <person name="Corthals A.P."/>
            <person name="Power M.L."/>
            <person name="Jones G."/>
            <person name="Ransome R.D."/>
            <person name="Dechmann D.K.N."/>
            <person name="Locatelli A.G."/>
            <person name="Puechmaille S.J."/>
            <person name="Fedrigo O."/>
            <person name="Jarvis E.D."/>
            <person name="Hiller M."/>
            <person name="Vernes S.C."/>
            <person name="Myers E.W."/>
            <person name="Teeling E.C."/>
        </authorList>
    </citation>
    <scope>NUCLEOTIDE SEQUENCE [LARGE SCALE GENOMIC DNA]</scope>
    <source>
        <strain evidence="1">MRouAeg1</strain>
        <tissue evidence="1">Muscle</tissue>
    </source>
</reference>